<evidence type="ECO:0000313" key="1">
    <source>
        <dbReference type="EMBL" id="MBX53838.1"/>
    </source>
</evidence>
<name>A0A2P2PGG4_RHIMU</name>
<dbReference type="EMBL" id="GGEC01073354">
    <property type="protein sequence ID" value="MBX53838.1"/>
    <property type="molecule type" value="Transcribed_RNA"/>
</dbReference>
<organism evidence="1">
    <name type="scientific">Rhizophora mucronata</name>
    <name type="common">Asiatic mangrove</name>
    <dbReference type="NCBI Taxonomy" id="61149"/>
    <lineage>
        <taxon>Eukaryota</taxon>
        <taxon>Viridiplantae</taxon>
        <taxon>Streptophyta</taxon>
        <taxon>Embryophyta</taxon>
        <taxon>Tracheophyta</taxon>
        <taxon>Spermatophyta</taxon>
        <taxon>Magnoliopsida</taxon>
        <taxon>eudicotyledons</taxon>
        <taxon>Gunneridae</taxon>
        <taxon>Pentapetalae</taxon>
        <taxon>rosids</taxon>
        <taxon>fabids</taxon>
        <taxon>Malpighiales</taxon>
        <taxon>Rhizophoraceae</taxon>
        <taxon>Rhizophora</taxon>
    </lineage>
</organism>
<proteinExistence type="predicted"/>
<dbReference type="AlphaFoldDB" id="A0A2P2PGG4"/>
<sequence>MRSKIYTIYYILTCIFMRSSTYLR</sequence>
<protein>
    <submittedName>
        <fullName evidence="1">Uncharacterized protein</fullName>
    </submittedName>
</protein>
<reference evidence="1" key="1">
    <citation type="submission" date="2018-02" db="EMBL/GenBank/DDBJ databases">
        <title>Rhizophora mucronata_Transcriptome.</title>
        <authorList>
            <person name="Meera S.P."/>
            <person name="Sreeshan A."/>
            <person name="Augustine A."/>
        </authorList>
    </citation>
    <scope>NUCLEOTIDE SEQUENCE</scope>
    <source>
        <tissue evidence="1">Leaf</tissue>
    </source>
</reference>
<accession>A0A2P2PGG4</accession>